<comment type="similarity">
    <text evidence="2">Belongs to the aldolase class II family. AraD/FucA subfamily.</text>
</comment>
<reference evidence="13" key="1">
    <citation type="submission" date="2021-01" db="EMBL/GenBank/DDBJ databases">
        <title>Genome sequence of strain Noviherbaspirillum sp. DKR-6.</title>
        <authorList>
            <person name="Chaudhary D.K."/>
        </authorList>
    </citation>
    <scope>NUCLEOTIDE SEQUENCE</scope>
    <source>
        <strain evidence="13">DKR-6</strain>
    </source>
</reference>
<keyword evidence="6" id="KW-0119">Carbohydrate metabolism</keyword>
<keyword evidence="4" id="KW-0862">Zinc</keyword>
<evidence type="ECO:0000256" key="7">
    <source>
        <dbReference type="ARBA" id="ARBA00044745"/>
    </source>
</evidence>
<keyword evidence="14" id="KW-1185">Reference proteome</keyword>
<dbReference type="GO" id="GO:0019323">
    <property type="term" value="P:pentose catabolic process"/>
    <property type="evidence" value="ECO:0007669"/>
    <property type="project" value="InterPro"/>
</dbReference>
<dbReference type="NCBIfam" id="NF043034">
    <property type="entry name" value="OxoTetrPhDc"/>
    <property type="match status" value="1"/>
</dbReference>
<dbReference type="AlphaFoldDB" id="A0A934T2C0"/>
<dbReference type="InterPro" id="IPR050013">
    <property type="entry name" value="OtnC"/>
</dbReference>
<dbReference type="EC" id="4.1.1.104" evidence="8"/>
<gene>
    <name evidence="13" type="ORF">JJB74_24325</name>
</gene>
<evidence type="ECO:0000256" key="11">
    <source>
        <dbReference type="ARBA" id="ARBA00048603"/>
    </source>
</evidence>
<dbReference type="EMBL" id="JAEPBG010000014">
    <property type="protein sequence ID" value="MBK4737759.1"/>
    <property type="molecule type" value="Genomic_DNA"/>
</dbReference>
<comment type="cofactor">
    <cofactor evidence="1">
        <name>Zn(2+)</name>
        <dbReference type="ChEBI" id="CHEBI:29105"/>
    </cofactor>
</comment>
<evidence type="ECO:0000256" key="6">
    <source>
        <dbReference type="ARBA" id="ARBA00023277"/>
    </source>
</evidence>
<dbReference type="InterPro" id="IPR001303">
    <property type="entry name" value="Aldolase_II/adducin_N"/>
</dbReference>
<keyword evidence="3" id="KW-0479">Metal-binding</keyword>
<protein>
    <recommendedName>
        <fullName evidence="9">3-oxo-tetronate 4-phosphate decarboxylase</fullName>
        <ecNumber evidence="8">4.1.1.104</ecNumber>
    </recommendedName>
</protein>
<organism evidence="13 14">
    <name type="scientific">Noviherbaspirillum pedocola</name>
    <dbReference type="NCBI Taxonomy" id="2801341"/>
    <lineage>
        <taxon>Bacteria</taxon>
        <taxon>Pseudomonadati</taxon>
        <taxon>Pseudomonadota</taxon>
        <taxon>Betaproteobacteria</taxon>
        <taxon>Burkholderiales</taxon>
        <taxon>Oxalobacteraceae</taxon>
        <taxon>Noviherbaspirillum</taxon>
    </lineage>
</organism>
<proteinExistence type="inferred from homology"/>
<comment type="catalytic activity">
    <reaction evidence="10">
        <text>3-dehydro-4-O-phospho-D-erythronate + H(+) = dihydroxyacetone phosphate + CO2</text>
        <dbReference type="Rhea" id="RHEA:52416"/>
        <dbReference type="ChEBI" id="CHEBI:15378"/>
        <dbReference type="ChEBI" id="CHEBI:16526"/>
        <dbReference type="ChEBI" id="CHEBI:57642"/>
        <dbReference type="ChEBI" id="CHEBI:136593"/>
        <dbReference type="EC" id="4.1.1.104"/>
    </reaction>
</comment>
<sequence>MNESALREQICECGRVLYQRGLAPGSSGNISVRLDDGWLLTPTNACLGRLDPARLSRLDANGRLVSGDAPTKEAFLHRAMYEERGGAGAIVHLHSTHAAAVSCMAGLDACDCLPPLTAYYVMKIGRLPLVPYHRPGDPALAEAIRDIAKRHHALLLANHGPVVAGKDLDAAMYAAEELEETAKLFLLLRNVPTSPLNAAQIEELKAAFHLDI</sequence>
<keyword evidence="5" id="KW-0456">Lyase</keyword>
<dbReference type="InterPro" id="IPR050197">
    <property type="entry name" value="Aldolase_class_II_sugar_metab"/>
</dbReference>
<evidence type="ECO:0000256" key="3">
    <source>
        <dbReference type="ARBA" id="ARBA00022723"/>
    </source>
</evidence>
<evidence type="ECO:0000256" key="9">
    <source>
        <dbReference type="ARBA" id="ARBA00044803"/>
    </source>
</evidence>
<dbReference type="PANTHER" id="PTHR22789">
    <property type="entry name" value="FUCULOSE PHOSPHATE ALDOLASE"/>
    <property type="match status" value="1"/>
</dbReference>
<evidence type="ECO:0000256" key="8">
    <source>
        <dbReference type="ARBA" id="ARBA00044772"/>
    </source>
</evidence>
<evidence type="ECO:0000313" key="13">
    <source>
        <dbReference type="EMBL" id="MBK4737759.1"/>
    </source>
</evidence>
<dbReference type="GO" id="GO:0005829">
    <property type="term" value="C:cytosol"/>
    <property type="evidence" value="ECO:0007669"/>
    <property type="project" value="TreeGrafter"/>
</dbReference>
<dbReference type="SUPFAM" id="SSF53639">
    <property type="entry name" value="AraD/HMP-PK domain-like"/>
    <property type="match status" value="1"/>
</dbReference>
<name>A0A934T2C0_9BURK</name>
<dbReference type="Proteomes" id="UP000622890">
    <property type="component" value="Unassembled WGS sequence"/>
</dbReference>
<comment type="function">
    <text evidence="7">Catalyzes the decarboxylation of 3-oxo-tetronate 4-phosphate to dihydroxyacetone phosphate (DHAP) and CO(2).</text>
</comment>
<dbReference type="SMART" id="SM01007">
    <property type="entry name" value="Aldolase_II"/>
    <property type="match status" value="1"/>
</dbReference>
<dbReference type="NCBIfam" id="NF006000">
    <property type="entry name" value="PRK08130.1"/>
    <property type="match status" value="1"/>
</dbReference>
<dbReference type="Pfam" id="PF00596">
    <property type="entry name" value="Aldolase_II"/>
    <property type="match status" value="1"/>
</dbReference>
<dbReference type="GO" id="GO:0046872">
    <property type="term" value="F:metal ion binding"/>
    <property type="evidence" value="ECO:0007669"/>
    <property type="project" value="UniProtKB-KW"/>
</dbReference>
<dbReference type="GO" id="GO:0016832">
    <property type="term" value="F:aldehyde-lyase activity"/>
    <property type="evidence" value="ECO:0007669"/>
    <property type="project" value="InterPro"/>
</dbReference>
<evidence type="ECO:0000256" key="2">
    <source>
        <dbReference type="ARBA" id="ARBA00010037"/>
    </source>
</evidence>
<evidence type="ECO:0000256" key="1">
    <source>
        <dbReference type="ARBA" id="ARBA00001947"/>
    </source>
</evidence>
<evidence type="ECO:0000256" key="5">
    <source>
        <dbReference type="ARBA" id="ARBA00023239"/>
    </source>
</evidence>
<dbReference type="Gene3D" id="3.40.225.10">
    <property type="entry name" value="Class II aldolase/adducin N-terminal domain"/>
    <property type="match status" value="1"/>
</dbReference>
<comment type="caution">
    <text evidence="13">The sequence shown here is derived from an EMBL/GenBank/DDBJ whole genome shotgun (WGS) entry which is preliminary data.</text>
</comment>
<dbReference type="InterPro" id="IPR036409">
    <property type="entry name" value="Aldolase_II/adducin_N_sf"/>
</dbReference>
<comment type="catalytic activity">
    <reaction evidence="11">
        <text>3-dehydro-4-O-phospho-L-erythronate + H(+) = dihydroxyacetone phosphate + CO2</text>
        <dbReference type="Rhea" id="RHEA:52404"/>
        <dbReference type="ChEBI" id="CHEBI:15378"/>
        <dbReference type="ChEBI" id="CHEBI:16526"/>
        <dbReference type="ChEBI" id="CHEBI:57642"/>
        <dbReference type="ChEBI" id="CHEBI:136592"/>
        <dbReference type="EC" id="4.1.1.104"/>
    </reaction>
</comment>
<evidence type="ECO:0000256" key="10">
    <source>
        <dbReference type="ARBA" id="ARBA00047520"/>
    </source>
</evidence>
<dbReference type="RefSeq" id="WP_200596319.1">
    <property type="nucleotide sequence ID" value="NZ_JAEPBG010000014.1"/>
</dbReference>
<evidence type="ECO:0000259" key="12">
    <source>
        <dbReference type="SMART" id="SM01007"/>
    </source>
</evidence>
<feature type="domain" description="Class II aldolase/adducin N-terminal" evidence="12">
    <location>
        <begin position="8"/>
        <end position="186"/>
    </location>
</feature>
<dbReference type="PANTHER" id="PTHR22789:SF0">
    <property type="entry name" value="3-OXO-TETRONATE 4-PHOSPHATE DECARBOXYLASE-RELATED"/>
    <property type="match status" value="1"/>
</dbReference>
<evidence type="ECO:0000256" key="4">
    <source>
        <dbReference type="ARBA" id="ARBA00022833"/>
    </source>
</evidence>
<evidence type="ECO:0000313" key="14">
    <source>
        <dbReference type="Proteomes" id="UP000622890"/>
    </source>
</evidence>
<accession>A0A934T2C0</accession>
<dbReference type="FunFam" id="3.40.225.10:FF:000008">
    <property type="entry name" value="Sugar aldolase"/>
    <property type="match status" value="1"/>
</dbReference>